<name>A0A9N9W1Z5_9HYPO</name>
<feature type="transmembrane region" description="Helical" evidence="2">
    <location>
        <begin position="569"/>
        <end position="593"/>
    </location>
</feature>
<feature type="transmembrane region" description="Helical" evidence="2">
    <location>
        <begin position="83"/>
        <end position="105"/>
    </location>
</feature>
<evidence type="ECO:0000313" key="4">
    <source>
        <dbReference type="Proteomes" id="UP000696573"/>
    </source>
</evidence>
<evidence type="ECO:0000256" key="2">
    <source>
        <dbReference type="SAM" id="Phobius"/>
    </source>
</evidence>
<comment type="caution">
    <text evidence="3">The sequence shown here is derived from an EMBL/GenBank/DDBJ whole genome shotgun (WGS) entry which is preliminary data.</text>
</comment>
<evidence type="ECO:0000313" key="3">
    <source>
        <dbReference type="EMBL" id="CAH0042623.1"/>
    </source>
</evidence>
<dbReference type="Proteomes" id="UP000696573">
    <property type="component" value="Unassembled WGS sequence"/>
</dbReference>
<dbReference type="AlphaFoldDB" id="A0A9N9W1Z5"/>
<keyword evidence="2" id="KW-0472">Membrane</keyword>
<feature type="compositionally biased region" description="Low complexity" evidence="1">
    <location>
        <begin position="11"/>
        <end position="32"/>
    </location>
</feature>
<reference evidence="3" key="1">
    <citation type="submission" date="2021-10" db="EMBL/GenBank/DDBJ databases">
        <authorList>
            <person name="Piombo E."/>
        </authorList>
    </citation>
    <scope>NUCLEOTIDE SEQUENCE</scope>
</reference>
<gene>
    <name evidence="3" type="ORF">CRHIZ90672A_00004726</name>
</gene>
<sequence length="666" mass="74194">MATYPEEVSRESSSLASSEDLRESLYASSSEGSGDGSKGRRRSLRAVVLLTDAAVLVLSLGHLTLLILLMCYHGRAVDASYDVLQSILTTIGPIFPMVFSFILMGSRTVGSAVATHFELRAFNMLGLWILFVWVFSPVGGQSFLRVLDVTYPLANTSLLYMNTRQSDHGFYNSSFKDPSYISAFYSSDSGRPGPSDPWGNIKIPLLDVDSNSNAWHDIDHDTASYSAFVGLPIVNVSVGNSTFYLESLYLELNCDRATSHALDKNTQSFLEAETPISEIELDDARDALPLGDGGWKRTWPVTEGGTFVNGSWYGYQHARSQDVMWNIAIDRFIDKFWLTAASERHSTNPNKYDYYGFPSMGAFENETAIEAGPTYLLFQARRNVTLVTDGIYEYKIEVVSVDVQKAKCLVLQKYVESRVTCSRAPHESTADCKVVSQRPSQKPHPSENLSILSHPYVFAYLSKKLPTTLVTSGVSDPTLWSISDQPEPHDGEGLNVPDFTNISTSQLSRGLTKVINSYLLVNQADKDLLPRQVSSLFPLLDFENREYFKYWSLASAETIQFTRVFCVSWPWMTACFASCGVLAVCGIMGIILVHRGNSPEVLGFVSAIVRDSRYIKIPTDLEHMNGEDISRRLKSERLRYGYTSFESRGTPQMGIGRETEITKVEG</sequence>
<proteinExistence type="predicted"/>
<dbReference type="OrthoDB" id="3692311at2759"/>
<keyword evidence="2" id="KW-0812">Transmembrane</keyword>
<evidence type="ECO:0000256" key="1">
    <source>
        <dbReference type="SAM" id="MobiDB-lite"/>
    </source>
</evidence>
<organism evidence="3 4">
    <name type="scientific">Clonostachys rhizophaga</name>
    <dbReference type="NCBI Taxonomy" id="160324"/>
    <lineage>
        <taxon>Eukaryota</taxon>
        <taxon>Fungi</taxon>
        <taxon>Dikarya</taxon>
        <taxon>Ascomycota</taxon>
        <taxon>Pezizomycotina</taxon>
        <taxon>Sordariomycetes</taxon>
        <taxon>Hypocreomycetidae</taxon>
        <taxon>Hypocreales</taxon>
        <taxon>Bionectriaceae</taxon>
        <taxon>Clonostachys</taxon>
    </lineage>
</organism>
<keyword evidence="4" id="KW-1185">Reference proteome</keyword>
<feature type="transmembrane region" description="Helical" evidence="2">
    <location>
        <begin position="47"/>
        <end position="71"/>
    </location>
</feature>
<dbReference type="EMBL" id="CABFNQ020000768">
    <property type="protein sequence ID" value="CAH0042623.1"/>
    <property type="molecule type" value="Genomic_DNA"/>
</dbReference>
<keyword evidence="2" id="KW-1133">Transmembrane helix</keyword>
<protein>
    <submittedName>
        <fullName evidence="3">Uncharacterized protein</fullName>
    </submittedName>
</protein>
<accession>A0A9N9W1Z5</accession>
<feature type="region of interest" description="Disordered" evidence="1">
    <location>
        <begin position="1"/>
        <end position="39"/>
    </location>
</feature>